<sequence>MKTKIALFLSSLFLASQLSATPLQPTKAELAKIQWQDVALSQKNETQVATLTNKLAGASGSVVAYKIPANQGTIKLDITSPVQKDNTVFVPNVLILDAQFNPAMSYPSSQFKFSEERGLNPAQYQAELSLTPTANQDFIYLLVYTTEQDLQGTTTMTHPAKLLEKAKGNQPPAIADITVAHTNKGQVNVEVDGIQSSQFIGLNGPLFEAKTPAPTQIGTTTAATKAVTKPTQPVESSTEDYFNQAVVKALKNNDVNKAMNLVNEAEQLGLKQPRQIFIKHVSAK</sequence>
<dbReference type="NCBIfam" id="NF007855">
    <property type="entry name" value="PRK10564.1"/>
    <property type="match status" value="1"/>
</dbReference>
<feature type="signal peptide" evidence="1">
    <location>
        <begin position="1"/>
        <end position="20"/>
    </location>
</feature>
<dbReference type="KEGG" id="apor:DDU33_04210"/>
<dbReference type="GO" id="GO:0008643">
    <property type="term" value="P:carbohydrate transport"/>
    <property type="evidence" value="ECO:0007669"/>
    <property type="project" value="InterPro"/>
</dbReference>
<keyword evidence="1" id="KW-0732">Signal</keyword>
<evidence type="ECO:0000313" key="2">
    <source>
        <dbReference type="EMBL" id="AWI50738.1"/>
    </source>
</evidence>
<dbReference type="GO" id="GO:0042597">
    <property type="term" value="C:periplasmic space"/>
    <property type="evidence" value="ECO:0007669"/>
    <property type="project" value="InterPro"/>
</dbReference>
<dbReference type="AlphaFoldDB" id="A0A2U8FIE2"/>
<evidence type="ECO:0000256" key="1">
    <source>
        <dbReference type="SAM" id="SignalP"/>
    </source>
</evidence>
<protein>
    <submittedName>
        <fullName evidence="2">Maltose operon protein MalM</fullName>
    </submittedName>
</protein>
<name>A0A2U8FIE2_9PAST</name>
<gene>
    <name evidence="2" type="ORF">DDU33_04210</name>
</gene>
<reference evidence="3" key="1">
    <citation type="submission" date="2018-05" db="EMBL/GenBank/DDBJ databases">
        <title>Complete genome sequence of Actinobacillus porcitonsillarum reference strain 9953L55 (CCUG 46996).</title>
        <authorList>
            <person name="Dona V."/>
            <person name="Perreten V."/>
        </authorList>
    </citation>
    <scope>NUCLEOTIDE SEQUENCE [LARGE SCALE GENOMIC DNA]</scope>
    <source>
        <strain evidence="3">9953L55</strain>
    </source>
</reference>
<keyword evidence="3" id="KW-1185">Reference proteome</keyword>
<dbReference type="Proteomes" id="UP000244920">
    <property type="component" value="Chromosome"/>
</dbReference>
<dbReference type="RefSeq" id="WP_108923349.1">
    <property type="nucleotide sequence ID" value="NZ_CP029206.1"/>
</dbReference>
<accession>A0A2U8FIE2</accession>
<proteinExistence type="predicted"/>
<dbReference type="EMBL" id="CP029206">
    <property type="protein sequence ID" value="AWI50738.1"/>
    <property type="molecule type" value="Genomic_DNA"/>
</dbReference>
<evidence type="ECO:0000313" key="3">
    <source>
        <dbReference type="Proteomes" id="UP000244920"/>
    </source>
</evidence>
<dbReference type="InterPro" id="IPR010794">
    <property type="entry name" value="MalM"/>
</dbReference>
<dbReference type="Pfam" id="PF07148">
    <property type="entry name" value="MalM"/>
    <property type="match status" value="1"/>
</dbReference>
<organism evidence="2 3">
    <name type="scientific">Actinobacillus porcitonsillarum</name>
    <dbReference type="NCBI Taxonomy" id="189834"/>
    <lineage>
        <taxon>Bacteria</taxon>
        <taxon>Pseudomonadati</taxon>
        <taxon>Pseudomonadota</taxon>
        <taxon>Gammaproteobacteria</taxon>
        <taxon>Pasteurellales</taxon>
        <taxon>Pasteurellaceae</taxon>
        <taxon>Actinobacillus</taxon>
    </lineage>
</organism>
<feature type="chain" id="PRO_5015960178" evidence="1">
    <location>
        <begin position="21"/>
        <end position="284"/>
    </location>
</feature>